<dbReference type="AlphaFoldDB" id="A0AAV3ZWK3"/>
<sequence length="140" mass="15757">MKDNPGVPTAADGDNIVVCLSQALPMHQEGHHLLQRLDEKRSSYIEDKKEALRQARTPRVLADLREGEENCTAGHATKASGLSKTILRCAEQMKTWYGRQKRGWRANIAEQGRYCRSPVSWPWLSQGERAAAAFITTQRP</sequence>
<name>A0AAV3ZWK3_9GAST</name>
<reference evidence="1 2" key="1">
    <citation type="journal article" date="2021" name="Elife">
        <title>Chloroplast acquisition without the gene transfer in kleptoplastic sea slugs, Plakobranchus ocellatus.</title>
        <authorList>
            <person name="Maeda T."/>
            <person name="Takahashi S."/>
            <person name="Yoshida T."/>
            <person name="Shimamura S."/>
            <person name="Takaki Y."/>
            <person name="Nagai Y."/>
            <person name="Toyoda A."/>
            <person name="Suzuki Y."/>
            <person name="Arimoto A."/>
            <person name="Ishii H."/>
            <person name="Satoh N."/>
            <person name="Nishiyama T."/>
            <person name="Hasebe M."/>
            <person name="Maruyama T."/>
            <person name="Minagawa J."/>
            <person name="Obokata J."/>
            <person name="Shigenobu S."/>
        </authorList>
    </citation>
    <scope>NUCLEOTIDE SEQUENCE [LARGE SCALE GENOMIC DNA]</scope>
</reference>
<comment type="caution">
    <text evidence="1">The sequence shown here is derived from an EMBL/GenBank/DDBJ whole genome shotgun (WGS) entry which is preliminary data.</text>
</comment>
<protein>
    <submittedName>
        <fullName evidence="1">Uncharacterized protein</fullName>
    </submittedName>
</protein>
<dbReference type="EMBL" id="BLXT01003724">
    <property type="protein sequence ID" value="GFO03341.1"/>
    <property type="molecule type" value="Genomic_DNA"/>
</dbReference>
<dbReference type="Proteomes" id="UP000735302">
    <property type="component" value="Unassembled WGS sequence"/>
</dbReference>
<evidence type="ECO:0000313" key="2">
    <source>
        <dbReference type="Proteomes" id="UP000735302"/>
    </source>
</evidence>
<accession>A0AAV3ZWK3</accession>
<proteinExistence type="predicted"/>
<gene>
    <name evidence="1" type="ORF">PoB_002984600</name>
</gene>
<organism evidence="1 2">
    <name type="scientific">Plakobranchus ocellatus</name>
    <dbReference type="NCBI Taxonomy" id="259542"/>
    <lineage>
        <taxon>Eukaryota</taxon>
        <taxon>Metazoa</taxon>
        <taxon>Spiralia</taxon>
        <taxon>Lophotrochozoa</taxon>
        <taxon>Mollusca</taxon>
        <taxon>Gastropoda</taxon>
        <taxon>Heterobranchia</taxon>
        <taxon>Euthyneura</taxon>
        <taxon>Panpulmonata</taxon>
        <taxon>Sacoglossa</taxon>
        <taxon>Placobranchoidea</taxon>
        <taxon>Plakobranchidae</taxon>
        <taxon>Plakobranchus</taxon>
    </lineage>
</organism>
<evidence type="ECO:0000313" key="1">
    <source>
        <dbReference type="EMBL" id="GFO03341.1"/>
    </source>
</evidence>
<keyword evidence="2" id="KW-1185">Reference proteome</keyword>